<dbReference type="Pfam" id="PF01553">
    <property type="entry name" value="Acyltransferase"/>
    <property type="match status" value="1"/>
</dbReference>
<name>A0A437NV47_9HYPH</name>
<dbReference type="RefSeq" id="WP_127733696.1">
    <property type="nucleotide sequence ID" value="NZ_SACP01000039.1"/>
</dbReference>
<dbReference type="CDD" id="cd07989">
    <property type="entry name" value="LPLAT_AGPAT-like"/>
    <property type="match status" value="1"/>
</dbReference>
<feature type="compositionally biased region" description="Low complexity" evidence="4">
    <location>
        <begin position="241"/>
        <end position="252"/>
    </location>
</feature>
<evidence type="ECO:0000313" key="8">
    <source>
        <dbReference type="Proteomes" id="UP000286997"/>
    </source>
</evidence>
<dbReference type="GO" id="GO:0003841">
    <property type="term" value="F:1-acylglycerol-3-phosphate O-acyltransferase activity"/>
    <property type="evidence" value="ECO:0007669"/>
    <property type="project" value="TreeGrafter"/>
</dbReference>
<evidence type="ECO:0000256" key="2">
    <source>
        <dbReference type="ARBA" id="ARBA00022679"/>
    </source>
</evidence>
<feature type="domain" description="Phospholipid/glycerol acyltransferase" evidence="6">
    <location>
        <begin position="70"/>
        <end position="184"/>
    </location>
</feature>
<dbReference type="AlphaFoldDB" id="A0A437NV47"/>
<evidence type="ECO:0000256" key="3">
    <source>
        <dbReference type="ARBA" id="ARBA00023315"/>
    </source>
</evidence>
<evidence type="ECO:0000313" key="7">
    <source>
        <dbReference type="EMBL" id="RVU13906.1"/>
    </source>
</evidence>
<dbReference type="EMBL" id="SACP01000039">
    <property type="protein sequence ID" value="RVU13906.1"/>
    <property type="molecule type" value="Genomic_DNA"/>
</dbReference>
<keyword evidence="2 7" id="KW-0808">Transferase</keyword>
<feature type="region of interest" description="Disordered" evidence="4">
    <location>
        <begin position="231"/>
        <end position="252"/>
    </location>
</feature>
<dbReference type="InterPro" id="IPR002123">
    <property type="entry name" value="Plipid/glycerol_acylTrfase"/>
</dbReference>
<dbReference type="PANTHER" id="PTHR10434:SF40">
    <property type="entry name" value="1-ACYL-SN-GLYCEROL-3-PHOSPHATE ACYLTRANSFERASE"/>
    <property type="match status" value="1"/>
</dbReference>
<dbReference type="SUPFAM" id="SSF69593">
    <property type="entry name" value="Glycerol-3-phosphate (1)-acyltransferase"/>
    <property type="match status" value="1"/>
</dbReference>
<protein>
    <submittedName>
        <fullName evidence="7">1-acyl-sn-glycerol-3-phosphate acyltransferase</fullName>
    </submittedName>
</protein>
<dbReference type="GO" id="GO:0006654">
    <property type="term" value="P:phosphatidic acid biosynthetic process"/>
    <property type="evidence" value="ECO:0007669"/>
    <property type="project" value="TreeGrafter"/>
</dbReference>
<comment type="caution">
    <text evidence="7">The sequence shown here is derived from an EMBL/GenBank/DDBJ whole genome shotgun (WGS) entry which is preliminary data.</text>
</comment>
<dbReference type="PANTHER" id="PTHR10434">
    <property type="entry name" value="1-ACYL-SN-GLYCEROL-3-PHOSPHATE ACYLTRANSFERASE"/>
    <property type="match status" value="1"/>
</dbReference>
<evidence type="ECO:0000256" key="4">
    <source>
        <dbReference type="SAM" id="MobiDB-lite"/>
    </source>
</evidence>
<evidence type="ECO:0000256" key="5">
    <source>
        <dbReference type="SAM" id="Phobius"/>
    </source>
</evidence>
<evidence type="ECO:0000256" key="1">
    <source>
        <dbReference type="ARBA" id="ARBA00005189"/>
    </source>
</evidence>
<keyword evidence="3 7" id="KW-0012">Acyltransferase</keyword>
<keyword evidence="5" id="KW-0472">Membrane</keyword>
<keyword evidence="5" id="KW-1133">Transmembrane helix</keyword>
<feature type="transmembrane region" description="Helical" evidence="5">
    <location>
        <begin position="6"/>
        <end position="29"/>
    </location>
</feature>
<proteinExistence type="predicted"/>
<dbReference type="Proteomes" id="UP000286997">
    <property type="component" value="Unassembled WGS sequence"/>
</dbReference>
<dbReference type="OrthoDB" id="5290997at2"/>
<evidence type="ECO:0000259" key="6">
    <source>
        <dbReference type="SMART" id="SM00563"/>
    </source>
</evidence>
<comment type="pathway">
    <text evidence="1">Lipid metabolism.</text>
</comment>
<keyword evidence="8" id="KW-1185">Reference proteome</keyword>
<sequence length="252" mass="27499">MLLVRSLLFNLAFYLMTAAIMIAGLPTLASRRGVLWTARTWARATLVLLRAICGIRVEFRGLAHIPPGGVLVAAKHQSALETIALVAVLDNFAYILKRELLWLPLFGWFLSRSEMVAIDRSKGSRALVLMNEEAARAMRDGRRLIIFPEGTRRPAGAAPAYKFGVAHLYDRLGVPCLPVALNTGLFWPRNRLARHPGTAIIEFLPPIPPGLPRAAFFQEVQDRIEAASDALLPPGFPRPAPQGAARGPATAG</sequence>
<accession>A0A437NV47</accession>
<gene>
    <name evidence="7" type="ORF">EOE48_25525</name>
</gene>
<dbReference type="SMART" id="SM00563">
    <property type="entry name" value="PlsC"/>
    <property type="match status" value="1"/>
</dbReference>
<organism evidence="7 8">
    <name type="scientific">Methylobacterium oryzihabitans</name>
    <dbReference type="NCBI Taxonomy" id="2499852"/>
    <lineage>
        <taxon>Bacteria</taxon>
        <taxon>Pseudomonadati</taxon>
        <taxon>Pseudomonadota</taxon>
        <taxon>Alphaproteobacteria</taxon>
        <taxon>Hyphomicrobiales</taxon>
        <taxon>Methylobacteriaceae</taxon>
        <taxon>Methylobacterium</taxon>
    </lineage>
</organism>
<keyword evidence="5" id="KW-0812">Transmembrane</keyword>
<reference evidence="7 8" key="1">
    <citation type="submission" date="2019-01" db="EMBL/GenBank/DDBJ databases">
        <authorList>
            <person name="Chen W.-M."/>
        </authorList>
    </citation>
    <scope>NUCLEOTIDE SEQUENCE [LARGE SCALE GENOMIC DNA]</scope>
    <source>
        <strain evidence="7 8">TER-1</strain>
    </source>
</reference>